<organism evidence="2 3">
    <name type="scientific">Campylobacter suis</name>
    <dbReference type="NCBI Taxonomy" id="2790657"/>
    <lineage>
        <taxon>Bacteria</taxon>
        <taxon>Pseudomonadati</taxon>
        <taxon>Campylobacterota</taxon>
        <taxon>Epsilonproteobacteria</taxon>
        <taxon>Campylobacterales</taxon>
        <taxon>Campylobacteraceae</taxon>
        <taxon>Campylobacter</taxon>
    </lineage>
</organism>
<feature type="domain" description="Carrier" evidence="1">
    <location>
        <begin position="1"/>
        <end position="79"/>
    </location>
</feature>
<dbReference type="InterPro" id="IPR009081">
    <property type="entry name" value="PP-bd_ACP"/>
</dbReference>
<proteinExistence type="predicted"/>
<dbReference type="NCBIfam" id="NF003757">
    <property type="entry name" value="PRK05350.1"/>
    <property type="match status" value="1"/>
</dbReference>
<keyword evidence="3" id="KW-1185">Reference proteome</keyword>
<evidence type="ECO:0000259" key="1">
    <source>
        <dbReference type="PROSITE" id="PS50075"/>
    </source>
</evidence>
<evidence type="ECO:0000313" key="2">
    <source>
        <dbReference type="EMBL" id="CAD7286184.1"/>
    </source>
</evidence>
<dbReference type="InterPro" id="IPR036736">
    <property type="entry name" value="ACP-like_sf"/>
</dbReference>
<dbReference type="Pfam" id="PF00550">
    <property type="entry name" value="PP-binding"/>
    <property type="match status" value="1"/>
</dbReference>
<sequence length="82" mass="9455">MSEKEIYEILKNVLITLFEIDETKISPESLIYEELEIDSIDAVDLVDHIKKKTGYRLEPEDFKAVKTIDDIVKAVAKKLENS</sequence>
<dbReference type="RefSeq" id="WP_230055836.1">
    <property type="nucleotide sequence ID" value="NZ_CAJHOE010000001.1"/>
</dbReference>
<dbReference type="SUPFAM" id="SSF47336">
    <property type="entry name" value="ACP-like"/>
    <property type="match status" value="1"/>
</dbReference>
<comment type="caution">
    <text evidence="2">The sequence shown here is derived from an EMBL/GenBank/DDBJ whole genome shotgun (WGS) entry which is preliminary data.</text>
</comment>
<name>A0ABM8Q072_9BACT</name>
<dbReference type="Gene3D" id="1.10.1200.10">
    <property type="entry name" value="ACP-like"/>
    <property type="match status" value="1"/>
</dbReference>
<accession>A0ABM8Q072</accession>
<dbReference type="Proteomes" id="UP000789359">
    <property type="component" value="Unassembled WGS sequence"/>
</dbReference>
<reference evidence="2 3" key="1">
    <citation type="submission" date="2020-11" db="EMBL/GenBank/DDBJ databases">
        <authorList>
            <person name="Peeters C."/>
        </authorList>
    </citation>
    <scope>NUCLEOTIDE SEQUENCE [LARGE SCALE GENOMIC DNA]</scope>
    <source>
        <strain evidence="2 3">LMG 8286</strain>
    </source>
</reference>
<protein>
    <submittedName>
        <fullName evidence="2">Acyl carrier protein</fullName>
    </submittedName>
</protein>
<dbReference type="EMBL" id="CAJHOE010000001">
    <property type="protein sequence ID" value="CAD7286184.1"/>
    <property type="molecule type" value="Genomic_DNA"/>
</dbReference>
<evidence type="ECO:0000313" key="3">
    <source>
        <dbReference type="Proteomes" id="UP000789359"/>
    </source>
</evidence>
<dbReference type="PROSITE" id="PS50075">
    <property type="entry name" value="CARRIER"/>
    <property type="match status" value="1"/>
</dbReference>
<gene>
    <name evidence="2" type="primary">acpP_1</name>
    <name evidence="2" type="ORF">LMG8286_00015</name>
</gene>